<dbReference type="AlphaFoldDB" id="A0A1G8JBW9"/>
<feature type="domain" description="UGSC-like" evidence="1">
    <location>
        <begin position="1"/>
        <end position="65"/>
    </location>
</feature>
<evidence type="ECO:0000313" key="3">
    <source>
        <dbReference type="Proteomes" id="UP000199017"/>
    </source>
</evidence>
<dbReference type="Pfam" id="PF24696">
    <property type="entry name" value="UGSC"/>
    <property type="match status" value="1"/>
</dbReference>
<keyword evidence="3" id="KW-1185">Reference proteome</keyword>
<dbReference type="InterPro" id="IPR057767">
    <property type="entry name" value="UGSC-like_dom"/>
</dbReference>
<reference evidence="2 3" key="1">
    <citation type="submission" date="2016-10" db="EMBL/GenBank/DDBJ databases">
        <authorList>
            <person name="de Groot N.N."/>
        </authorList>
    </citation>
    <scope>NUCLEOTIDE SEQUENCE [LARGE SCALE GENOMIC DNA]</scope>
    <source>
        <strain evidence="3">P4B,CCM 7963,CECT 7998,DSM 25260,IBRC-M 10614,KCTC 13821</strain>
    </source>
</reference>
<sequence length="73" mass="7828">MEKKQVPAAVIVTEPFISSGKAMAIAHGLPDYSFAVIPHPIAATTVDTLENWAEDAVKEVAELLSAQKTVHRS</sequence>
<dbReference type="OrthoDB" id="2906532at2"/>
<evidence type="ECO:0000259" key="1">
    <source>
        <dbReference type="Pfam" id="PF24696"/>
    </source>
</evidence>
<organism evidence="2 3">
    <name type="scientific">Alteribacillus bidgolensis</name>
    <dbReference type="NCBI Taxonomy" id="930129"/>
    <lineage>
        <taxon>Bacteria</taxon>
        <taxon>Bacillati</taxon>
        <taxon>Bacillota</taxon>
        <taxon>Bacilli</taxon>
        <taxon>Bacillales</taxon>
        <taxon>Bacillaceae</taxon>
        <taxon>Alteribacillus</taxon>
    </lineage>
</organism>
<protein>
    <recommendedName>
        <fullName evidence="1">UGSC-like domain-containing protein</fullName>
    </recommendedName>
</protein>
<dbReference type="STRING" id="930129.SAMN05216352_106141"/>
<gene>
    <name evidence="2" type="ORF">SAMN05216352_106141</name>
</gene>
<name>A0A1G8JBW9_9BACI</name>
<accession>A0A1G8JBW9</accession>
<evidence type="ECO:0000313" key="2">
    <source>
        <dbReference type="EMBL" id="SDI28764.1"/>
    </source>
</evidence>
<proteinExistence type="predicted"/>
<dbReference type="Proteomes" id="UP000199017">
    <property type="component" value="Unassembled WGS sequence"/>
</dbReference>
<dbReference type="EMBL" id="FNDU01000006">
    <property type="protein sequence ID" value="SDI28764.1"/>
    <property type="molecule type" value="Genomic_DNA"/>
</dbReference>